<dbReference type="NCBIfam" id="TIGR00229">
    <property type="entry name" value="sensory_box"/>
    <property type="match status" value="3"/>
</dbReference>
<keyword evidence="7" id="KW-0547">Nucleotide-binding</keyword>
<gene>
    <name evidence="16" type="ORF">DB32_007937</name>
</gene>
<evidence type="ECO:0000256" key="4">
    <source>
        <dbReference type="ARBA" id="ARBA00022553"/>
    </source>
</evidence>
<evidence type="ECO:0000259" key="13">
    <source>
        <dbReference type="PROSITE" id="PS50109"/>
    </source>
</evidence>
<dbReference type="InterPro" id="IPR025751">
    <property type="entry name" value="RsbRD_N_dom"/>
</dbReference>
<dbReference type="InterPro" id="IPR003661">
    <property type="entry name" value="HisK_dim/P_dom"/>
</dbReference>
<reference evidence="16 17" key="1">
    <citation type="submission" date="2015-03" db="EMBL/GenBank/DDBJ databases">
        <title>Genome assembly of Sandaracinus amylolyticus DSM 53668.</title>
        <authorList>
            <person name="Sharma G."/>
            <person name="Subramanian S."/>
        </authorList>
    </citation>
    <scope>NUCLEOTIDE SEQUENCE [LARGE SCALE GENOMIC DNA]</scope>
    <source>
        <strain evidence="16 17">DSM 53668</strain>
    </source>
</reference>
<dbReference type="Pfam" id="PF13426">
    <property type="entry name" value="PAS_9"/>
    <property type="match status" value="2"/>
</dbReference>
<dbReference type="Pfam" id="PF14361">
    <property type="entry name" value="RsbRD_N"/>
    <property type="match status" value="1"/>
</dbReference>
<organism evidence="16 17">
    <name type="scientific">Sandaracinus amylolyticus</name>
    <dbReference type="NCBI Taxonomy" id="927083"/>
    <lineage>
        <taxon>Bacteria</taxon>
        <taxon>Pseudomonadati</taxon>
        <taxon>Myxococcota</taxon>
        <taxon>Polyangia</taxon>
        <taxon>Polyangiales</taxon>
        <taxon>Sandaracinaceae</taxon>
        <taxon>Sandaracinus</taxon>
    </lineage>
</organism>
<dbReference type="InterPro" id="IPR050351">
    <property type="entry name" value="BphY/WalK/GraS-like"/>
</dbReference>
<dbReference type="RefSeq" id="WP_053237723.1">
    <property type="nucleotide sequence ID" value="NZ_CP011125.1"/>
</dbReference>
<evidence type="ECO:0000313" key="16">
    <source>
        <dbReference type="EMBL" id="AKF10788.1"/>
    </source>
</evidence>
<dbReference type="InterPro" id="IPR036097">
    <property type="entry name" value="HisK_dim/P_sf"/>
</dbReference>
<evidence type="ECO:0000256" key="3">
    <source>
        <dbReference type="ARBA" id="ARBA00012438"/>
    </source>
</evidence>
<accession>A0A0F6YMA6</accession>
<keyword evidence="11" id="KW-0902">Two-component regulatory system</keyword>
<comment type="subcellular location">
    <subcellularLocation>
        <location evidence="2">Membrane</location>
        <topology evidence="2">Multi-pass membrane protein</topology>
    </subcellularLocation>
</comment>
<dbReference type="GO" id="GO:0007234">
    <property type="term" value="P:osmosensory signaling via phosphorelay pathway"/>
    <property type="evidence" value="ECO:0007669"/>
    <property type="project" value="TreeGrafter"/>
</dbReference>
<feature type="domain" description="PAC" evidence="15">
    <location>
        <begin position="235"/>
        <end position="287"/>
    </location>
</feature>
<evidence type="ECO:0000256" key="8">
    <source>
        <dbReference type="ARBA" id="ARBA00022777"/>
    </source>
</evidence>
<dbReference type="AlphaFoldDB" id="A0A0F6YMA6"/>
<feature type="domain" description="PAS" evidence="14">
    <location>
        <begin position="410"/>
        <end position="456"/>
    </location>
</feature>
<proteinExistence type="predicted"/>
<protein>
    <recommendedName>
        <fullName evidence="3">histidine kinase</fullName>
        <ecNumber evidence="3">2.7.13.3</ecNumber>
    </recommendedName>
</protein>
<dbReference type="PRINTS" id="PR00344">
    <property type="entry name" value="BCTRLSENSOR"/>
</dbReference>
<keyword evidence="6" id="KW-0812">Transmembrane</keyword>
<dbReference type="OrthoDB" id="9787818at2"/>
<dbReference type="PANTHER" id="PTHR42878">
    <property type="entry name" value="TWO-COMPONENT HISTIDINE KINASE"/>
    <property type="match status" value="1"/>
</dbReference>
<evidence type="ECO:0000256" key="2">
    <source>
        <dbReference type="ARBA" id="ARBA00004141"/>
    </source>
</evidence>
<dbReference type="SUPFAM" id="SSF47384">
    <property type="entry name" value="Homodimeric domain of signal transducing histidine kinase"/>
    <property type="match status" value="1"/>
</dbReference>
<keyword evidence="10" id="KW-1133">Transmembrane helix</keyword>
<dbReference type="PROSITE" id="PS50109">
    <property type="entry name" value="HIS_KIN"/>
    <property type="match status" value="1"/>
</dbReference>
<dbReference type="EC" id="2.7.13.3" evidence="3"/>
<evidence type="ECO:0000256" key="7">
    <source>
        <dbReference type="ARBA" id="ARBA00022741"/>
    </source>
</evidence>
<feature type="domain" description="PAC" evidence="15">
    <location>
        <begin position="350"/>
        <end position="409"/>
    </location>
</feature>
<dbReference type="SUPFAM" id="SSF55874">
    <property type="entry name" value="ATPase domain of HSP90 chaperone/DNA topoisomerase II/histidine kinase"/>
    <property type="match status" value="1"/>
</dbReference>
<keyword evidence="5" id="KW-0808">Transferase</keyword>
<dbReference type="PROSITE" id="PS50112">
    <property type="entry name" value="PAS"/>
    <property type="match status" value="3"/>
</dbReference>
<dbReference type="PROSITE" id="PS50113">
    <property type="entry name" value="PAC"/>
    <property type="match status" value="3"/>
</dbReference>
<dbReference type="PANTHER" id="PTHR42878:SF7">
    <property type="entry name" value="SENSOR HISTIDINE KINASE GLRK"/>
    <property type="match status" value="1"/>
</dbReference>
<comment type="catalytic activity">
    <reaction evidence="1">
        <text>ATP + protein L-histidine = ADP + protein N-phospho-L-histidine.</text>
        <dbReference type="EC" id="2.7.13.3"/>
    </reaction>
</comment>
<evidence type="ECO:0000256" key="1">
    <source>
        <dbReference type="ARBA" id="ARBA00000085"/>
    </source>
</evidence>
<dbReference type="CDD" id="cd00075">
    <property type="entry name" value="HATPase"/>
    <property type="match status" value="1"/>
</dbReference>
<dbReference type="EMBL" id="CP011125">
    <property type="protein sequence ID" value="AKF10788.1"/>
    <property type="molecule type" value="Genomic_DNA"/>
</dbReference>
<feature type="domain" description="PAS" evidence="14">
    <location>
        <begin position="288"/>
        <end position="364"/>
    </location>
</feature>
<keyword evidence="9" id="KW-0067">ATP-binding</keyword>
<dbReference type="InterPro" id="IPR013656">
    <property type="entry name" value="PAS_4"/>
</dbReference>
<keyword evidence="17" id="KW-1185">Reference proteome</keyword>
<dbReference type="InterPro" id="IPR003594">
    <property type="entry name" value="HATPase_dom"/>
</dbReference>
<dbReference type="InterPro" id="IPR035965">
    <property type="entry name" value="PAS-like_dom_sf"/>
</dbReference>
<keyword evidence="8" id="KW-0418">Kinase</keyword>
<dbReference type="InterPro" id="IPR004358">
    <property type="entry name" value="Sig_transdc_His_kin-like_C"/>
</dbReference>
<dbReference type="STRING" id="927083.DB32_007937"/>
<evidence type="ECO:0000256" key="6">
    <source>
        <dbReference type="ARBA" id="ARBA00022692"/>
    </source>
</evidence>
<dbReference type="Pfam" id="PF00512">
    <property type="entry name" value="HisKA"/>
    <property type="match status" value="1"/>
</dbReference>
<dbReference type="Gene3D" id="3.30.450.20">
    <property type="entry name" value="PAS domain"/>
    <property type="match status" value="3"/>
</dbReference>
<evidence type="ECO:0000256" key="9">
    <source>
        <dbReference type="ARBA" id="ARBA00022840"/>
    </source>
</evidence>
<dbReference type="InterPro" id="IPR005467">
    <property type="entry name" value="His_kinase_dom"/>
</dbReference>
<evidence type="ECO:0000259" key="15">
    <source>
        <dbReference type="PROSITE" id="PS50113"/>
    </source>
</evidence>
<feature type="domain" description="PAS" evidence="14">
    <location>
        <begin position="161"/>
        <end position="233"/>
    </location>
</feature>
<dbReference type="GO" id="GO:0000156">
    <property type="term" value="F:phosphorelay response regulator activity"/>
    <property type="evidence" value="ECO:0007669"/>
    <property type="project" value="TreeGrafter"/>
</dbReference>
<dbReference type="GO" id="GO:0030295">
    <property type="term" value="F:protein kinase activator activity"/>
    <property type="evidence" value="ECO:0007669"/>
    <property type="project" value="TreeGrafter"/>
</dbReference>
<evidence type="ECO:0000256" key="5">
    <source>
        <dbReference type="ARBA" id="ARBA00022679"/>
    </source>
</evidence>
<evidence type="ECO:0000256" key="10">
    <source>
        <dbReference type="ARBA" id="ARBA00022989"/>
    </source>
</evidence>
<dbReference type="Pfam" id="PF08448">
    <property type="entry name" value="PAS_4"/>
    <property type="match status" value="1"/>
</dbReference>
<feature type="domain" description="Histidine kinase" evidence="13">
    <location>
        <begin position="548"/>
        <end position="758"/>
    </location>
</feature>
<sequence length="758" mass="83659">MPNASLVLRSADVAALLERSRDGLIEEWTRRVRTGHAVTGPARDLPQPYLVDHMPRLVADLVAALEARAVTQAPAGDIGRTVWHGAHAEAHAAERFREGYALDEVLRELSVFRATVVELLHRQDRTPELDAFELVHTAIDEAMAVAARSYEEEARSTLAQSEAAYRRIVTSVADHAIILLDVDGHVRTWNVGAERITGYRADEILGQRFDVLYPPEQRPERPRRMLDTATRDGLAKDAGWRMRKGGTRFFAEVTLTAIHDAKGVLCGFSKVTRDVTERWRSEQELRKSRELLKGLIDHSPALVAVKDLEGRYLLTNRRFAELLAPSGASIVGRDDREIVGGELGDRLYAHDVEVRQLDHAIDREEVAPDGSTFLVSRFPVRDAEQRTFATAAIATDITERKRTERVIAAREQRFRDLFALAPIGIAELDPATGEITRSNPRLCAITGYGEDELRGRVLDDLADASVRSACGAAFHAVLHGPRTSTEHETRFVRKDGTTVCVRAVLAAFHAEGEERAIAIALVEDIESRKALEREREQAAEQRERFVGIVSHDLRNPLGAILSAVYLLERKGAVGGTDTALLARIHRSADSMRALIHDLLDYERARAGVAVPITTQPVELCALIDEVVAETRQAHPRSPIEVEQCAALRGQWDPARVQQALTNLLVNAIHHGEPERPVRVAAVRRDGHAELSVWNAGAPIPGGIRDTLFEPFKRAQRGGAGVGLGLFIVREIAIAHGGTVEFESSTEQGTTFRLVLPLA</sequence>
<dbReference type="CDD" id="cd00082">
    <property type="entry name" value="HisKA"/>
    <property type="match status" value="1"/>
</dbReference>
<dbReference type="GO" id="GO:0005524">
    <property type="term" value="F:ATP binding"/>
    <property type="evidence" value="ECO:0007669"/>
    <property type="project" value="UniProtKB-KW"/>
</dbReference>
<dbReference type="SMART" id="SM00086">
    <property type="entry name" value="PAC"/>
    <property type="match status" value="3"/>
</dbReference>
<dbReference type="CDD" id="cd00130">
    <property type="entry name" value="PAS"/>
    <property type="match status" value="2"/>
</dbReference>
<dbReference type="SUPFAM" id="SSF55785">
    <property type="entry name" value="PYP-like sensor domain (PAS domain)"/>
    <property type="match status" value="3"/>
</dbReference>
<dbReference type="KEGG" id="samy:DB32_007937"/>
<dbReference type="GO" id="GO:0000155">
    <property type="term" value="F:phosphorelay sensor kinase activity"/>
    <property type="evidence" value="ECO:0007669"/>
    <property type="project" value="InterPro"/>
</dbReference>
<evidence type="ECO:0000256" key="12">
    <source>
        <dbReference type="ARBA" id="ARBA00023136"/>
    </source>
</evidence>
<dbReference type="SMART" id="SM00388">
    <property type="entry name" value="HisKA"/>
    <property type="match status" value="1"/>
</dbReference>
<dbReference type="GO" id="GO:0016020">
    <property type="term" value="C:membrane"/>
    <property type="evidence" value="ECO:0007669"/>
    <property type="project" value="UniProtKB-SubCell"/>
</dbReference>
<evidence type="ECO:0000259" key="14">
    <source>
        <dbReference type="PROSITE" id="PS50112"/>
    </source>
</evidence>
<dbReference type="Proteomes" id="UP000034883">
    <property type="component" value="Chromosome"/>
</dbReference>
<evidence type="ECO:0000313" key="17">
    <source>
        <dbReference type="Proteomes" id="UP000034883"/>
    </source>
</evidence>
<dbReference type="Gene3D" id="3.30.565.10">
    <property type="entry name" value="Histidine kinase-like ATPase, C-terminal domain"/>
    <property type="match status" value="1"/>
</dbReference>
<keyword evidence="12" id="KW-0472">Membrane</keyword>
<dbReference type="SMART" id="SM00091">
    <property type="entry name" value="PAS"/>
    <property type="match status" value="3"/>
</dbReference>
<name>A0A0F6YMA6_9BACT</name>
<dbReference type="InterPro" id="IPR000014">
    <property type="entry name" value="PAS"/>
</dbReference>
<keyword evidence="4" id="KW-0597">Phosphoprotein</keyword>
<dbReference type="SMART" id="SM00387">
    <property type="entry name" value="HATPase_c"/>
    <property type="match status" value="1"/>
</dbReference>
<dbReference type="InterPro" id="IPR036890">
    <property type="entry name" value="HATPase_C_sf"/>
</dbReference>
<dbReference type="InterPro" id="IPR001610">
    <property type="entry name" value="PAC"/>
</dbReference>
<evidence type="ECO:0000256" key="11">
    <source>
        <dbReference type="ARBA" id="ARBA00023012"/>
    </source>
</evidence>
<dbReference type="Gene3D" id="1.10.287.130">
    <property type="match status" value="1"/>
</dbReference>
<dbReference type="InterPro" id="IPR000700">
    <property type="entry name" value="PAS-assoc_C"/>
</dbReference>
<dbReference type="Pfam" id="PF02518">
    <property type="entry name" value="HATPase_c"/>
    <property type="match status" value="1"/>
</dbReference>
<feature type="domain" description="PAC" evidence="15">
    <location>
        <begin position="485"/>
        <end position="537"/>
    </location>
</feature>